<dbReference type="AlphaFoldDB" id="B7PKS8"/>
<keyword evidence="3" id="KW-1185">Reference proteome</keyword>
<reference evidence="1 3" key="1">
    <citation type="submission" date="2008-03" db="EMBL/GenBank/DDBJ databases">
        <title>Annotation of Ixodes scapularis.</title>
        <authorList>
            <consortium name="Ixodes scapularis Genome Project Consortium"/>
            <person name="Caler E."/>
            <person name="Hannick L.I."/>
            <person name="Bidwell S."/>
            <person name="Joardar V."/>
            <person name="Thiagarajan M."/>
            <person name="Amedeo P."/>
            <person name="Galinsky K.J."/>
            <person name="Schobel S."/>
            <person name="Inman J."/>
            <person name="Hostetler J."/>
            <person name="Miller J."/>
            <person name="Hammond M."/>
            <person name="Megy K."/>
            <person name="Lawson D."/>
            <person name="Kodira C."/>
            <person name="Sutton G."/>
            <person name="Meyer J."/>
            <person name="Hill C.A."/>
            <person name="Birren B."/>
            <person name="Nene V."/>
            <person name="Collins F."/>
            <person name="Alarcon-Chaidez F."/>
            <person name="Wikel S."/>
            <person name="Strausberg R."/>
        </authorList>
    </citation>
    <scope>NUCLEOTIDE SEQUENCE [LARGE SCALE GENOMIC DNA]</scope>
    <source>
        <strain evidence="3">Wikel</strain>
        <strain evidence="1">Wikel colony</strain>
    </source>
</reference>
<organism>
    <name type="scientific">Ixodes scapularis</name>
    <name type="common">Black-legged tick</name>
    <name type="synonym">Deer tick</name>
    <dbReference type="NCBI Taxonomy" id="6945"/>
    <lineage>
        <taxon>Eukaryota</taxon>
        <taxon>Metazoa</taxon>
        <taxon>Ecdysozoa</taxon>
        <taxon>Arthropoda</taxon>
        <taxon>Chelicerata</taxon>
        <taxon>Arachnida</taxon>
        <taxon>Acari</taxon>
        <taxon>Parasitiformes</taxon>
        <taxon>Ixodida</taxon>
        <taxon>Ixodoidea</taxon>
        <taxon>Ixodidae</taxon>
        <taxon>Ixodinae</taxon>
        <taxon>Ixodes</taxon>
    </lineage>
</organism>
<accession>B7PKS8</accession>
<name>B7PKS8_IXOSC</name>
<dbReference type="EMBL" id="DS735445">
    <property type="protein sequence ID" value="EEC07200.1"/>
    <property type="molecule type" value="Genomic_DNA"/>
</dbReference>
<dbReference type="EMBL" id="ABJB011010096">
    <property type="status" value="NOT_ANNOTATED_CDS"/>
    <property type="molecule type" value="Genomic_DNA"/>
</dbReference>
<dbReference type="PaxDb" id="6945-B7PKS8"/>
<dbReference type="HOGENOM" id="CLU_2471547_0_0_1"/>
<sequence length="88" mass="9450">MSLLHCFRNVTGQQSCIVASVFCIRASCDNVFECLCGSEAILSLDLSQPSTAVSTTWCAQSSNCFCCVCMATRVKPKEGVCSVIFPVI</sequence>
<dbReference type="InParanoid" id="B7PKS8"/>
<proteinExistence type="predicted"/>
<protein>
    <submittedName>
        <fullName evidence="1 2">Uncharacterized protein</fullName>
    </submittedName>
</protein>
<evidence type="ECO:0000313" key="3">
    <source>
        <dbReference type="Proteomes" id="UP000001555"/>
    </source>
</evidence>
<reference evidence="2" key="2">
    <citation type="submission" date="2020-05" db="UniProtKB">
        <authorList>
            <consortium name="EnsemblMetazoa"/>
        </authorList>
    </citation>
    <scope>IDENTIFICATION</scope>
    <source>
        <strain evidence="2">wikel</strain>
    </source>
</reference>
<evidence type="ECO:0000313" key="1">
    <source>
        <dbReference type="EMBL" id="EEC07200.1"/>
    </source>
</evidence>
<dbReference type="VEuPathDB" id="VectorBase:ISCI005367"/>
<gene>
    <name evidence="1" type="ORF">IscW_ISCW005367</name>
</gene>
<dbReference type="EnsemblMetazoa" id="ISCW005367-RA">
    <property type="protein sequence ID" value="ISCW005367-PA"/>
    <property type="gene ID" value="ISCW005367"/>
</dbReference>
<dbReference type="VEuPathDB" id="VectorBase:ISCW005367"/>
<dbReference type="Proteomes" id="UP000001555">
    <property type="component" value="Unassembled WGS sequence"/>
</dbReference>
<evidence type="ECO:0000313" key="2">
    <source>
        <dbReference type="EnsemblMetazoa" id="ISCW005367-PA"/>
    </source>
</evidence>